<dbReference type="GeneID" id="64956718"/>
<dbReference type="RefSeq" id="XP_041539159.1">
    <property type="nucleotide sequence ID" value="XM_041685034.1"/>
</dbReference>
<dbReference type="EMBL" id="AP024426">
    <property type="protein sequence ID" value="BCR95393.1"/>
    <property type="molecule type" value="Genomic_DNA"/>
</dbReference>
<accession>A0A7R7W3L9</accession>
<protein>
    <submittedName>
        <fullName evidence="1">Uncharacterized protein</fullName>
    </submittedName>
</protein>
<evidence type="ECO:0000313" key="1">
    <source>
        <dbReference type="EMBL" id="BCR95393.1"/>
    </source>
</evidence>
<gene>
    <name evidence="1" type="ORF">AKAW2_20333A</name>
</gene>
<sequence length="106" mass="11802">MFGDGVDVQAVEVYLLTICIFHQHLENRSEPLSEVPVNSRLETDHYSRMSSTLLCLEALNFENPRVSKASVEHLCAKSAQDSVSRNQGDVELGFGRVFYLGGLCLL</sequence>
<evidence type="ECO:0000313" key="2">
    <source>
        <dbReference type="Proteomes" id="UP000661280"/>
    </source>
</evidence>
<reference evidence="1" key="1">
    <citation type="submission" date="2021-01" db="EMBL/GenBank/DDBJ databases">
        <authorList>
            <consortium name="Aspergillus luchuensis mut. kawachii IFO 4304 genome sequencing consortium"/>
            <person name="Kazuki M."/>
            <person name="Futagami T."/>
        </authorList>
    </citation>
    <scope>NUCLEOTIDE SEQUENCE</scope>
    <source>
        <strain evidence="1">IFO 4308</strain>
    </source>
</reference>
<dbReference type="AlphaFoldDB" id="A0A7R7W3L9"/>
<keyword evidence="2" id="KW-1185">Reference proteome</keyword>
<name>A0A7R7W3L9_ASPKA</name>
<dbReference type="KEGG" id="aluc:AKAW2_20333A"/>
<proteinExistence type="predicted"/>
<dbReference type="Proteomes" id="UP000661280">
    <property type="component" value="Chromosome 2"/>
</dbReference>
<organism evidence="1 2">
    <name type="scientific">Aspergillus kawachii</name>
    <name type="common">White koji mold</name>
    <name type="synonym">Aspergillus awamori var. kawachi</name>
    <dbReference type="NCBI Taxonomy" id="1069201"/>
    <lineage>
        <taxon>Eukaryota</taxon>
        <taxon>Fungi</taxon>
        <taxon>Dikarya</taxon>
        <taxon>Ascomycota</taxon>
        <taxon>Pezizomycotina</taxon>
        <taxon>Eurotiomycetes</taxon>
        <taxon>Eurotiomycetidae</taxon>
        <taxon>Eurotiales</taxon>
        <taxon>Aspergillaceae</taxon>
        <taxon>Aspergillus</taxon>
        <taxon>Aspergillus subgen. Circumdati</taxon>
    </lineage>
</organism>
<reference evidence="1" key="2">
    <citation type="submission" date="2021-02" db="EMBL/GenBank/DDBJ databases">
        <title>Aspergillus luchuensis mut. kawachii IFO 4304 genome sequence.</title>
        <authorList>
            <person name="Mori K."/>
            <person name="Kadooka C."/>
            <person name="Goto M."/>
            <person name="Futagami T."/>
        </authorList>
    </citation>
    <scope>NUCLEOTIDE SEQUENCE</scope>
    <source>
        <strain evidence="1">IFO 4308</strain>
    </source>
</reference>